<name>A0A161QCG1_9FIRM</name>
<proteinExistence type="predicted"/>
<feature type="transmembrane region" description="Helical" evidence="9">
    <location>
        <begin position="212"/>
        <end position="242"/>
    </location>
</feature>
<keyword evidence="3" id="KW-1003">Cell membrane</keyword>
<protein>
    <submittedName>
        <fullName evidence="10">N-acetylgalactosamine permease IIC component 1</fullName>
    </submittedName>
</protein>
<feature type="transmembrane region" description="Helical" evidence="9">
    <location>
        <begin position="28"/>
        <end position="46"/>
    </location>
</feature>
<keyword evidence="5" id="KW-0598">Phosphotransferase system</keyword>
<organism evidence="10 11">
    <name type="scientific">Thermovenabulum gondwanense</name>
    <dbReference type="NCBI Taxonomy" id="520767"/>
    <lineage>
        <taxon>Bacteria</taxon>
        <taxon>Bacillati</taxon>
        <taxon>Bacillota</taxon>
        <taxon>Clostridia</taxon>
        <taxon>Thermosediminibacterales</taxon>
        <taxon>Thermosediminibacteraceae</taxon>
        <taxon>Thermovenabulum</taxon>
    </lineage>
</organism>
<feature type="transmembrane region" description="Helical" evidence="9">
    <location>
        <begin position="53"/>
        <end position="72"/>
    </location>
</feature>
<evidence type="ECO:0000256" key="9">
    <source>
        <dbReference type="SAM" id="Phobius"/>
    </source>
</evidence>
<comment type="subcellular location">
    <subcellularLocation>
        <location evidence="1">Cell membrane</location>
        <topology evidence="1">Multi-pass membrane protein</topology>
    </subcellularLocation>
</comment>
<feature type="transmembrane region" description="Helical" evidence="9">
    <location>
        <begin position="101"/>
        <end position="123"/>
    </location>
</feature>
<feature type="transmembrane region" description="Helical" evidence="9">
    <location>
        <begin position="144"/>
        <end position="168"/>
    </location>
</feature>
<keyword evidence="2" id="KW-0813">Transport</keyword>
<evidence type="ECO:0000256" key="6">
    <source>
        <dbReference type="ARBA" id="ARBA00022692"/>
    </source>
</evidence>
<dbReference type="Pfam" id="PF03609">
    <property type="entry name" value="EII-Sor"/>
    <property type="match status" value="1"/>
</dbReference>
<evidence type="ECO:0000256" key="7">
    <source>
        <dbReference type="ARBA" id="ARBA00022989"/>
    </source>
</evidence>
<keyword evidence="7 9" id="KW-1133">Transmembrane helix</keyword>
<dbReference type="InterPro" id="IPR050303">
    <property type="entry name" value="GatZ_KbaZ_carbometab"/>
</dbReference>
<dbReference type="InterPro" id="IPR004700">
    <property type="entry name" value="PTS_IIC_man"/>
</dbReference>
<dbReference type="PANTHER" id="PTHR32502">
    <property type="entry name" value="N-ACETYLGALACTOSAMINE PERMEASE II COMPONENT-RELATED"/>
    <property type="match status" value="1"/>
</dbReference>
<sequence length="252" mass="27326">MVLKISLIALLSYLGAIGAPWFFGTTGGFYTLGRPLIASALVGFILGDMKTALEVGILIQAMYIGIITPGAVMPFDVDYIGYLTTALIILSKANPNIAPTLAVPVGLIGVTIWNIIWVINVYFAHRADKYANEGNDKGIIAMNIGAQTVNFAMRFIPAFLILYFGHGFLQNLLNMIPPIITHYLAVVGGILPALGIGLLLNMIIKDKSYFGIFILGFMLVKYLNLPIIAIAVMGVVLSVFWFKFRGGESYNG</sequence>
<evidence type="ECO:0000256" key="5">
    <source>
        <dbReference type="ARBA" id="ARBA00022683"/>
    </source>
</evidence>
<dbReference type="GO" id="GO:0009401">
    <property type="term" value="P:phosphoenolpyruvate-dependent sugar phosphotransferase system"/>
    <property type="evidence" value="ECO:0007669"/>
    <property type="project" value="UniProtKB-KW"/>
</dbReference>
<feature type="transmembrane region" description="Helical" evidence="9">
    <location>
        <begin position="180"/>
        <end position="200"/>
    </location>
</feature>
<evidence type="ECO:0000256" key="2">
    <source>
        <dbReference type="ARBA" id="ARBA00022448"/>
    </source>
</evidence>
<evidence type="ECO:0000256" key="1">
    <source>
        <dbReference type="ARBA" id="ARBA00004651"/>
    </source>
</evidence>
<comment type="caution">
    <text evidence="10">The sequence shown here is derived from an EMBL/GenBank/DDBJ whole genome shotgun (WGS) entry which is preliminary data.</text>
</comment>
<accession>A0A161QCG1</accession>
<keyword evidence="11" id="KW-1185">Reference proteome</keyword>
<dbReference type="EMBL" id="LOHZ01000023">
    <property type="protein sequence ID" value="KYO66938.1"/>
    <property type="molecule type" value="Genomic_DNA"/>
</dbReference>
<evidence type="ECO:0000313" key="10">
    <source>
        <dbReference type="EMBL" id="KYO66938.1"/>
    </source>
</evidence>
<evidence type="ECO:0000256" key="4">
    <source>
        <dbReference type="ARBA" id="ARBA00022597"/>
    </source>
</evidence>
<evidence type="ECO:0000256" key="8">
    <source>
        <dbReference type="ARBA" id="ARBA00023136"/>
    </source>
</evidence>
<dbReference type="Proteomes" id="UP000075737">
    <property type="component" value="Unassembled WGS sequence"/>
</dbReference>
<dbReference type="PANTHER" id="PTHR32502:SF8">
    <property type="entry name" value="N-ACETYLGALACTOSAMINE PERMEASE IIC COMPONENT 1"/>
    <property type="match status" value="1"/>
</dbReference>
<dbReference type="PROSITE" id="PS51106">
    <property type="entry name" value="PTS_EIIC_TYPE_4"/>
    <property type="match status" value="1"/>
</dbReference>
<dbReference type="STRING" id="520767.ATZ99_07550"/>
<dbReference type="OrthoDB" id="9815089at2"/>
<keyword evidence="4" id="KW-0762">Sugar transport</keyword>
<dbReference type="AlphaFoldDB" id="A0A161QCG1"/>
<reference evidence="10 11" key="1">
    <citation type="submission" date="2015-12" db="EMBL/GenBank/DDBJ databases">
        <title>Draft genome of Thermovenabulum gondwanense isolated from a red thermophilic microbial mat colonisisng an outflow channel of a bore well.</title>
        <authorList>
            <person name="Patel B.K."/>
        </authorList>
    </citation>
    <scope>NUCLEOTIDE SEQUENCE [LARGE SCALE GENOMIC DNA]</scope>
    <source>
        <strain evidence="10 11">R270</strain>
    </source>
</reference>
<keyword evidence="8 9" id="KW-0472">Membrane</keyword>
<evidence type="ECO:0000313" key="11">
    <source>
        <dbReference type="Proteomes" id="UP000075737"/>
    </source>
</evidence>
<dbReference type="GO" id="GO:0005886">
    <property type="term" value="C:plasma membrane"/>
    <property type="evidence" value="ECO:0007669"/>
    <property type="project" value="UniProtKB-SubCell"/>
</dbReference>
<evidence type="ECO:0000256" key="3">
    <source>
        <dbReference type="ARBA" id="ARBA00022475"/>
    </source>
</evidence>
<keyword evidence="6 9" id="KW-0812">Transmembrane</keyword>
<gene>
    <name evidence="10" type="primary">agaC</name>
    <name evidence="10" type="ORF">ATZ99_07550</name>
</gene>